<comment type="caution">
    <text evidence="1">The sequence shown here is derived from an EMBL/GenBank/DDBJ whole genome shotgun (WGS) entry which is preliminary data.</text>
</comment>
<evidence type="ECO:0000313" key="1">
    <source>
        <dbReference type="EMBL" id="KAL2819898.1"/>
    </source>
</evidence>
<name>A0ABR4HYZ8_9EURO</name>
<organism evidence="1 2">
    <name type="scientific">Aspergillus cavernicola</name>
    <dbReference type="NCBI Taxonomy" id="176166"/>
    <lineage>
        <taxon>Eukaryota</taxon>
        <taxon>Fungi</taxon>
        <taxon>Dikarya</taxon>
        <taxon>Ascomycota</taxon>
        <taxon>Pezizomycotina</taxon>
        <taxon>Eurotiomycetes</taxon>
        <taxon>Eurotiomycetidae</taxon>
        <taxon>Eurotiales</taxon>
        <taxon>Aspergillaceae</taxon>
        <taxon>Aspergillus</taxon>
        <taxon>Aspergillus subgen. Nidulantes</taxon>
    </lineage>
</organism>
<proteinExistence type="predicted"/>
<dbReference type="Proteomes" id="UP001610335">
    <property type="component" value="Unassembled WGS sequence"/>
</dbReference>
<sequence length="69" mass="7799">MAFQINAYNISRYVVGICVSASLPSLFPIPRWLPITITILKNYHRKLAAPPSTIQYAPEELHSPNYPSK</sequence>
<reference evidence="1 2" key="1">
    <citation type="submission" date="2024-07" db="EMBL/GenBank/DDBJ databases">
        <title>Section-level genome sequencing and comparative genomics of Aspergillus sections Usti and Cavernicolus.</title>
        <authorList>
            <consortium name="Lawrence Berkeley National Laboratory"/>
            <person name="Nybo J.L."/>
            <person name="Vesth T.C."/>
            <person name="Theobald S."/>
            <person name="Frisvad J.C."/>
            <person name="Larsen T.O."/>
            <person name="Kjaerboelling I."/>
            <person name="Rothschild-Mancinelli K."/>
            <person name="Lyhne E.K."/>
            <person name="Kogle M.E."/>
            <person name="Barry K."/>
            <person name="Clum A."/>
            <person name="Na H."/>
            <person name="Ledsgaard L."/>
            <person name="Lin J."/>
            <person name="Lipzen A."/>
            <person name="Kuo A."/>
            <person name="Riley R."/>
            <person name="Mondo S."/>
            <person name="LaButti K."/>
            <person name="Haridas S."/>
            <person name="Pangalinan J."/>
            <person name="Salamov A.A."/>
            <person name="Simmons B.A."/>
            <person name="Magnuson J.K."/>
            <person name="Chen J."/>
            <person name="Drula E."/>
            <person name="Henrissat B."/>
            <person name="Wiebenga A."/>
            <person name="Lubbers R.J."/>
            <person name="Gomes A.C."/>
            <person name="Makela M.R."/>
            <person name="Stajich J."/>
            <person name="Grigoriev I.V."/>
            <person name="Mortensen U.H."/>
            <person name="De vries R.P."/>
            <person name="Baker S.E."/>
            <person name="Andersen M.R."/>
        </authorList>
    </citation>
    <scope>NUCLEOTIDE SEQUENCE [LARGE SCALE GENOMIC DNA]</scope>
    <source>
        <strain evidence="1 2">CBS 600.67</strain>
    </source>
</reference>
<protein>
    <submittedName>
        <fullName evidence="1">Uncharacterized protein</fullName>
    </submittedName>
</protein>
<evidence type="ECO:0000313" key="2">
    <source>
        <dbReference type="Proteomes" id="UP001610335"/>
    </source>
</evidence>
<keyword evidence="2" id="KW-1185">Reference proteome</keyword>
<accession>A0ABR4HYZ8</accession>
<gene>
    <name evidence="1" type="ORF">BDW59DRAFT_118802</name>
</gene>
<dbReference type="EMBL" id="JBFXLS010000073">
    <property type="protein sequence ID" value="KAL2819898.1"/>
    <property type="molecule type" value="Genomic_DNA"/>
</dbReference>